<keyword evidence="5" id="KW-0677">Repeat</keyword>
<dbReference type="Pfam" id="PF01985">
    <property type="entry name" value="CRS1_YhbY"/>
    <property type="match status" value="4"/>
</dbReference>
<keyword evidence="8" id="KW-0508">mRNA splicing</keyword>
<evidence type="ECO:0000256" key="5">
    <source>
        <dbReference type="ARBA" id="ARBA00022737"/>
    </source>
</evidence>
<evidence type="ECO:0000313" key="15">
    <source>
        <dbReference type="Proteomes" id="UP000822688"/>
    </source>
</evidence>
<keyword evidence="6 10" id="KW-0694">RNA-binding</keyword>
<evidence type="ECO:0000259" key="13">
    <source>
        <dbReference type="PROSITE" id="PS51295"/>
    </source>
</evidence>
<dbReference type="PANTHER" id="PTHR31846:SF7">
    <property type="entry name" value="CRS1 _ YHBY (CRM) DOMAIN-CONTAINING PROTEIN"/>
    <property type="match status" value="1"/>
</dbReference>
<gene>
    <name evidence="14" type="ORF">KC19_1G175900</name>
</gene>
<evidence type="ECO:0000313" key="14">
    <source>
        <dbReference type="EMBL" id="KAG0591439.1"/>
    </source>
</evidence>
<keyword evidence="4" id="KW-0507">mRNA processing</keyword>
<evidence type="ECO:0000256" key="11">
    <source>
        <dbReference type="SAM" id="Coils"/>
    </source>
</evidence>
<dbReference type="AlphaFoldDB" id="A0A8T0J8Z5"/>
<evidence type="ECO:0000256" key="9">
    <source>
        <dbReference type="ARBA" id="ARBA00023274"/>
    </source>
</evidence>
<feature type="compositionally biased region" description="Acidic residues" evidence="12">
    <location>
        <begin position="268"/>
        <end position="278"/>
    </location>
</feature>
<keyword evidence="15" id="KW-1185">Reference proteome</keyword>
<dbReference type="GO" id="GO:0000373">
    <property type="term" value="P:Group II intron splicing"/>
    <property type="evidence" value="ECO:0007669"/>
    <property type="project" value="UniProtKB-ARBA"/>
</dbReference>
<evidence type="ECO:0000256" key="4">
    <source>
        <dbReference type="ARBA" id="ARBA00022664"/>
    </source>
</evidence>
<reference evidence="14" key="1">
    <citation type="submission" date="2020-06" db="EMBL/GenBank/DDBJ databases">
        <title>WGS assembly of Ceratodon purpureus strain R40.</title>
        <authorList>
            <person name="Carey S.B."/>
            <person name="Jenkins J."/>
            <person name="Shu S."/>
            <person name="Lovell J.T."/>
            <person name="Sreedasyam A."/>
            <person name="Maumus F."/>
            <person name="Tiley G.P."/>
            <person name="Fernandez-Pozo N."/>
            <person name="Barry K."/>
            <person name="Chen C."/>
            <person name="Wang M."/>
            <person name="Lipzen A."/>
            <person name="Daum C."/>
            <person name="Saski C.A."/>
            <person name="Payton A.C."/>
            <person name="Mcbreen J.C."/>
            <person name="Conrad R.E."/>
            <person name="Kollar L.M."/>
            <person name="Olsson S."/>
            <person name="Huttunen S."/>
            <person name="Landis J.B."/>
            <person name="Wickett N.J."/>
            <person name="Johnson M.G."/>
            <person name="Rensing S.A."/>
            <person name="Grimwood J."/>
            <person name="Schmutz J."/>
            <person name="Mcdaniel S.F."/>
        </authorList>
    </citation>
    <scope>NUCLEOTIDE SEQUENCE</scope>
    <source>
        <strain evidence="14">R40</strain>
    </source>
</reference>
<dbReference type="FunFam" id="3.30.110.60:FF:000002">
    <property type="entry name" value="CRS2-associated factor 1, chloroplastic"/>
    <property type="match status" value="2"/>
</dbReference>
<feature type="compositionally biased region" description="Acidic residues" evidence="12">
    <location>
        <begin position="1044"/>
        <end position="1086"/>
    </location>
</feature>
<evidence type="ECO:0000256" key="3">
    <source>
        <dbReference type="ARBA" id="ARBA00022640"/>
    </source>
</evidence>
<dbReference type="PROSITE" id="PS51295">
    <property type="entry name" value="CRM"/>
    <property type="match status" value="4"/>
</dbReference>
<evidence type="ECO:0000256" key="2">
    <source>
        <dbReference type="ARBA" id="ARBA00022528"/>
    </source>
</evidence>
<dbReference type="SUPFAM" id="SSF75471">
    <property type="entry name" value="YhbY-like"/>
    <property type="match status" value="4"/>
</dbReference>
<feature type="compositionally biased region" description="Basic and acidic residues" evidence="12">
    <location>
        <begin position="1026"/>
        <end position="1037"/>
    </location>
</feature>
<feature type="compositionally biased region" description="Gly residues" evidence="12">
    <location>
        <begin position="76"/>
        <end position="104"/>
    </location>
</feature>
<keyword evidence="7" id="KW-0809">Transit peptide</keyword>
<comment type="subcellular location">
    <subcellularLocation>
        <location evidence="1">Plastid</location>
        <location evidence="1">Chloroplast</location>
    </subcellularLocation>
</comment>
<feature type="compositionally biased region" description="Acidic residues" evidence="12">
    <location>
        <begin position="423"/>
        <end position="449"/>
    </location>
</feature>
<feature type="domain" description="CRM" evidence="13">
    <location>
        <begin position="921"/>
        <end position="1021"/>
    </location>
</feature>
<evidence type="ECO:0000256" key="10">
    <source>
        <dbReference type="PROSITE-ProRule" id="PRU00626"/>
    </source>
</evidence>
<feature type="domain" description="CRM" evidence="13">
    <location>
        <begin position="517"/>
        <end position="614"/>
    </location>
</feature>
<dbReference type="PANTHER" id="PTHR31846">
    <property type="entry name" value="CRS1 / YHBY (CRM) DOMAIN-CONTAINING PROTEIN"/>
    <property type="match status" value="1"/>
</dbReference>
<dbReference type="GO" id="GO:0006397">
    <property type="term" value="P:mRNA processing"/>
    <property type="evidence" value="ECO:0007669"/>
    <property type="project" value="UniProtKB-KW"/>
</dbReference>
<dbReference type="SMART" id="SM01103">
    <property type="entry name" value="CRS1_YhbY"/>
    <property type="match status" value="4"/>
</dbReference>
<feature type="region of interest" description="Disordered" evidence="12">
    <location>
        <begin position="1026"/>
        <end position="1142"/>
    </location>
</feature>
<evidence type="ECO:0000256" key="12">
    <source>
        <dbReference type="SAM" id="MobiDB-lite"/>
    </source>
</evidence>
<dbReference type="EMBL" id="CM026421">
    <property type="protein sequence ID" value="KAG0591439.1"/>
    <property type="molecule type" value="Genomic_DNA"/>
</dbReference>
<feature type="domain" description="CRM" evidence="13">
    <location>
        <begin position="294"/>
        <end position="390"/>
    </location>
</feature>
<accession>A0A8T0J8Z5</accession>
<dbReference type="GO" id="GO:0009507">
    <property type="term" value="C:chloroplast"/>
    <property type="evidence" value="ECO:0007669"/>
    <property type="project" value="UniProtKB-SubCell"/>
</dbReference>
<feature type="coiled-coil region" evidence="11">
    <location>
        <begin position="845"/>
        <end position="872"/>
    </location>
</feature>
<name>A0A8T0J8Z5_CERPU</name>
<keyword evidence="9" id="KW-0687">Ribonucleoprotein</keyword>
<dbReference type="GO" id="GO:0003729">
    <property type="term" value="F:mRNA binding"/>
    <property type="evidence" value="ECO:0007669"/>
    <property type="project" value="InterPro"/>
</dbReference>
<feature type="region of interest" description="Disordered" evidence="12">
    <location>
        <begin position="422"/>
        <end position="450"/>
    </location>
</feature>
<evidence type="ECO:0000256" key="8">
    <source>
        <dbReference type="ARBA" id="ARBA00023187"/>
    </source>
</evidence>
<protein>
    <recommendedName>
        <fullName evidence="13">CRM domain-containing protein</fullName>
    </recommendedName>
</protein>
<dbReference type="InterPro" id="IPR001890">
    <property type="entry name" value="RNA-binding_CRM"/>
</dbReference>
<feature type="compositionally biased region" description="Polar residues" evidence="12">
    <location>
        <begin position="202"/>
        <end position="222"/>
    </location>
</feature>
<comment type="caution">
    <text evidence="14">The sequence shown here is derived from an EMBL/GenBank/DDBJ whole genome shotgun (WGS) entry which is preliminary data.</text>
</comment>
<feature type="domain" description="CRM" evidence="13">
    <location>
        <begin position="726"/>
        <end position="825"/>
    </location>
</feature>
<dbReference type="InterPro" id="IPR035920">
    <property type="entry name" value="YhbY-like_sf"/>
</dbReference>
<evidence type="ECO:0000256" key="6">
    <source>
        <dbReference type="ARBA" id="ARBA00022884"/>
    </source>
</evidence>
<dbReference type="GO" id="GO:1990904">
    <property type="term" value="C:ribonucleoprotein complex"/>
    <property type="evidence" value="ECO:0007669"/>
    <property type="project" value="UniProtKB-KW"/>
</dbReference>
<evidence type="ECO:0000256" key="1">
    <source>
        <dbReference type="ARBA" id="ARBA00004229"/>
    </source>
</evidence>
<dbReference type="Gene3D" id="3.30.110.60">
    <property type="entry name" value="YhbY-like"/>
    <property type="match status" value="4"/>
</dbReference>
<organism evidence="14 15">
    <name type="scientific">Ceratodon purpureus</name>
    <name type="common">Fire moss</name>
    <name type="synonym">Dicranum purpureum</name>
    <dbReference type="NCBI Taxonomy" id="3225"/>
    <lineage>
        <taxon>Eukaryota</taxon>
        <taxon>Viridiplantae</taxon>
        <taxon>Streptophyta</taxon>
        <taxon>Embryophyta</taxon>
        <taxon>Bryophyta</taxon>
        <taxon>Bryophytina</taxon>
        <taxon>Bryopsida</taxon>
        <taxon>Dicranidae</taxon>
        <taxon>Pseudoditrichales</taxon>
        <taxon>Ditrichaceae</taxon>
        <taxon>Ceratodon</taxon>
    </lineage>
</organism>
<proteinExistence type="predicted"/>
<dbReference type="InterPro" id="IPR045278">
    <property type="entry name" value="CRS1/CFM2/CFM3"/>
</dbReference>
<feature type="compositionally biased region" description="Basic and acidic residues" evidence="12">
    <location>
        <begin position="105"/>
        <end position="117"/>
    </location>
</feature>
<keyword evidence="2" id="KW-0150">Chloroplast</keyword>
<sequence length="1142" mass="128556">MEVAAMAGVTPAVRLLGPVRISKLDARATSHCLSSQFPSLRSNSSNWSRFGQIRAASVREVDEEGASPRNNQWSRSGGGRGRGRGGGRGGGRGRGSGYGSSGRGGQRERVEERRSSEGRGNGGNRYSTYDAGRNLQHRAPWEQGVRANRSPVSRGLERRGEAEEAEEVSYEDSRSGDGSYQPGGGQKSAMARIVEKLRAIGNENSTSSRMDFNKNRPATETSAFLPRPGQAAQPGLDRRWSNADHPVPKRASEDEEQLKQDARFPWEKDEEEGEEGEEVVGKVKKIRSPSMAELTIPEPELKRLRTLGLQVQGRLKIGRLGVTPGIVEAIHDRWRSCEVAKVRCDAPLSMNMKKAHEDLERLTGGLVIWRSGSAAVVYRGKDYVPPFVREREEREERERRKLLSLGLEEDDEREQLTEAFDAGSEEELELSKEEEDSDSIEDLSADEPSLEASEKVDYLKAKQEAELQMMEEILDGLGPRYTDWTGKRPIPVDADLLLSPDFEFKRPFRLLPYGVKPKLNNFEMTELRRLARPIPPHFVLGKNRGLGGLAAAIAKLWEKSEIVKIGVKRGVQNTSNERMAEELKRLTGGTLLARDKEFIVFFRGKDFLPPAVQVVLEERDRMTKALLEEEERLRLGGRKRPLQVVEPSKAGTLEEAMETRASWEAWQNSDEARKERIKQRKMKRFQAMEKIRSKMRFAVQKKERALTELAKIDAKSGLADTPLDKEHLSDGERYMYRKLGLKMKAFLLLGRRGVFGGTVENMHLHWKYRELVKILVKAPLPEAERIAKMLEAESGGILVDIVTTSKGQAMIMYRGKNYQRPSELRPRHLLTKRQALKRSLEMQRMQSLEKHIGTLEKEIETMQAGLSKMEDLEDLEDEEGAGSNLKDLEDDDLEFDGYEYDDEYSVYTPGKPKKGTYFQAEPLSRKERHFLRQQIPLMVGRTANFNIGKTTIYEDLAKSICSYFDIHPFVKIGVKGRPKGTSVASVVEQIEESTGAVLLSTEPSKLIFYRGWPAGEERPDLAALKKEKEGKAEHESAVKGLGADADDESNDSDDDDFGIDAWNEDDWEEAGEDDEDEQDEEDEEEEERSHDESTGGQWYSFSGGESDYTTDTDVDELATVPSPSNEGFSAEQDAKQNSNSKE</sequence>
<evidence type="ECO:0000256" key="7">
    <source>
        <dbReference type="ARBA" id="ARBA00022946"/>
    </source>
</evidence>
<dbReference type="Proteomes" id="UP000822688">
    <property type="component" value="Chromosome 1"/>
</dbReference>
<keyword evidence="3" id="KW-0934">Plastid</keyword>
<keyword evidence="11" id="KW-0175">Coiled coil</keyword>
<feature type="region of interest" description="Disordered" evidence="12">
    <location>
        <begin position="58"/>
        <end position="281"/>
    </location>
</feature>
<feature type="compositionally biased region" description="Basic and acidic residues" evidence="12">
    <location>
        <begin position="236"/>
        <end position="267"/>
    </location>
</feature>